<dbReference type="PANTHER" id="PTHR13932:SF5">
    <property type="entry name" value="RADICAL S-ADENOSYL METHIONINE DOMAIN-CONTAINING PROTEIN 1, MITOCHONDRIAL"/>
    <property type="match status" value="1"/>
</dbReference>
<dbReference type="SFLD" id="SFLDG01065">
    <property type="entry name" value="anaerobic_coproporphyrinogen-I"/>
    <property type="match status" value="1"/>
</dbReference>
<keyword evidence="4 9" id="KW-0949">S-adenosyl-L-methionine</keyword>
<dbReference type="GO" id="GO:0006779">
    <property type="term" value="P:porphyrin-containing compound biosynthetic process"/>
    <property type="evidence" value="ECO:0007669"/>
    <property type="project" value="InterPro"/>
</dbReference>
<accession>A0A931ATQ6</accession>
<dbReference type="AlphaFoldDB" id="A0A931ATQ6"/>
<dbReference type="Gene3D" id="3.20.20.70">
    <property type="entry name" value="Aldolase class I"/>
    <property type="match status" value="1"/>
</dbReference>
<dbReference type="InterPro" id="IPR013785">
    <property type="entry name" value="Aldolase_TIM"/>
</dbReference>
<comment type="subcellular location">
    <subcellularLocation>
        <location evidence="9">Cytoplasm</location>
    </subcellularLocation>
</comment>
<evidence type="ECO:0000256" key="7">
    <source>
        <dbReference type="ARBA" id="ARBA00023014"/>
    </source>
</evidence>
<dbReference type="SFLD" id="SFLDS00029">
    <property type="entry name" value="Radical_SAM"/>
    <property type="match status" value="1"/>
</dbReference>
<dbReference type="RefSeq" id="WP_270452749.1">
    <property type="nucleotide sequence ID" value="NZ_JADPIE010000001.1"/>
</dbReference>
<dbReference type="SFLD" id="SFLDF00562">
    <property type="entry name" value="HemN-like__clustered_with_heat"/>
    <property type="match status" value="1"/>
</dbReference>
<evidence type="ECO:0000256" key="1">
    <source>
        <dbReference type="ARBA" id="ARBA00006100"/>
    </source>
</evidence>
<dbReference type="SFLD" id="SFLDF00288">
    <property type="entry name" value="HemN-like__clustered_with_nucl"/>
    <property type="match status" value="1"/>
</dbReference>
<dbReference type="InterPro" id="IPR010723">
    <property type="entry name" value="HemN_C"/>
</dbReference>
<dbReference type="InterPro" id="IPR006638">
    <property type="entry name" value="Elp3/MiaA/NifB-like_rSAM"/>
</dbReference>
<evidence type="ECO:0000313" key="12">
    <source>
        <dbReference type="Proteomes" id="UP000621436"/>
    </source>
</evidence>
<dbReference type="SFLD" id="SFLDG01082">
    <property type="entry name" value="B12-binding_domain_containing"/>
    <property type="match status" value="1"/>
</dbReference>
<dbReference type="SMART" id="SM00729">
    <property type="entry name" value="Elp3"/>
    <property type="match status" value="1"/>
</dbReference>
<evidence type="ECO:0000256" key="3">
    <source>
        <dbReference type="ARBA" id="ARBA00022617"/>
    </source>
</evidence>
<protein>
    <recommendedName>
        <fullName evidence="2 9">Heme chaperone HemW</fullName>
    </recommendedName>
</protein>
<dbReference type="GO" id="GO:0051539">
    <property type="term" value="F:4 iron, 4 sulfur cluster binding"/>
    <property type="evidence" value="ECO:0007669"/>
    <property type="project" value="UniProtKB-UniRule"/>
</dbReference>
<dbReference type="NCBIfam" id="TIGR00539">
    <property type="entry name" value="hemN_rel"/>
    <property type="match status" value="1"/>
</dbReference>
<comment type="function">
    <text evidence="9">Probably acts as a heme chaperone, transferring heme to an unknown acceptor. Binds one molecule of heme per monomer, possibly covalently. Binds 1 [4Fe-4S] cluster. The cluster is coordinated with 3 cysteines and an exchangeable S-adenosyl-L-methionine.</text>
</comment>
<evidence type="ECO:0000256" key="2">
    <source>
        <dbReference type="ARBA" id="ARBA00017228"/>
    </source>
</evidence>
<keyword evidence="3 9" id="KW-0349">Heme</keyword>
<dbReference type="GO" id="GO:0004109">
    <property type="term" value="F:coproporphyrinogen oxidase activity"/>
    <property type="evidence" value="ECO:0007669"/>
    <property type="project" value="InterPro"/>
</dbReference>
<dbReference type="Pfam" id="PF04055">
    <property type="entry name" value="Radical_SAM"/>
    <property type="match status" value="1"/>
</dbReference>
<comment type="caution">
    <text evidence="11">The sequence shown here is derived from an EMBL/GenBank/DDBJ whole genome shotgun (WGS) entry which is preliminary data.</text>
</comment>
<evidence type="ECO:0000256" key="5">
    <source>
        <dbReference type="ARBA" id="ARBA00022723"/>
    </source>
</evidence>
<dbReference type="Pfam" id="PF06969">
    <property type="entry name" value="HemN_C"/>
    <property type="match status" value="1"/>
</dbReference>
<keyword evidence="5 9" id="KW-0479">Metal-binding</keyword>
<dbReference type="SUPFAM" id="SSF102114">
    <property type="entry name" value="Radical SAM enzymes"/>
    <property type="match status" value="1"/>
</dbReference>
<dbReference type="PANTHER" id="PTHR13932">
    <property type="entry name" value="COPROPORPHYRINIGEN III OXIDASE"/>
    <property type="match status" value="1"/>
</dbReference>
<dbReference type="InterPro" id="IPR004559">
    <property type="entry name" value="HemW-like"/>
</dbReference>
<evidence type="ECO:0000256" key="9">
    <source>
        <dbReference type="RuleBase" id="RU364116"/>
    </source>
</evidence>
<evidence type="ECO:0000256" key="4">
    <source>
        <dbReference type="ARBA" id="ARBA00022691"/>
    </source>
</evidence>
<dbReference type="InterPro" id="IPR034505">
    <property type="entry name" value="Coproporphyrinogen-III_oxidase"/>
</dbReference>
<dbReference type="Proteomes" id="UP000621436">
    <property type="component" value="Unassembled WGS sequence"/>
</dbReference>
<feature type="domain" description="Radical SAM core" evidence="10">
    <location>
        <begin position="11"/>
        <end position="249"/>
    </location>
</feature>
<evidence type="ECO:0000256" key="6">
    <source>
        <dbReference type="ARBA" id="ARBA00023004"/>
    </source>
</evidence>
<name>A0A931ATQ6_9FIRM</name>
<dbReference type="PROSITE" id="PS51918">
    <property type="entry name" value="RADICAL_SAM"/>
    <property type="match status" value="1"/>
</dbReference>
<dbReference type="InterPro" id="IPR007197">
    <property type="entry name" value="rSAM"/>
</dbReference>
<organism evidence="11 12">
    <name type="scientific">Halonatronomonas betaini</name>
    <dbReference type="NCBI Taxonomy" id="2778430"/>
    <lineage>
        <taxon>Bacteria</taxon>
        <taxon>Bacillati</taxon>
        <taxon>Bacillota</taxon>
        <taxon>Clostridia</taxon>
        <taxon>Halanaerobiales</taxon>
        <taxon>Halarsenatibacteraceae</taxon>
        <taxon>Halonatronomonas</taxon>
    </lineage>
</organism>
<dbReference type="InterPro" id="IPR058240">
    <property type="entry name" value="rSAM_sf"/>
</dbReference>
<comment type="similarity">
    <text evidence="1">Belongs to the anaerobic coproporphyrinogen-III oxidase family. HemW subfamily.</text>
</comment>
<dbReference type="EMBL" id="JADPIE010000001">
    <property type="protein sequence ID" value="MBF8436006.1"/>
    <property type="molecule type" value="Genomic_DNA"/>
</dbReference>
<dbReference type="CDD" id="cd01335">
    <property type="entry name" value="Radical_SAM"/>
    <property type="match status" value="1"/>
</dbReference>
<evidence type="ECO:0000256" key="8">
    <source>
        <dbReference type="ARBA" id="ARBA00023186"/>
    </source>
</evidence>
<proteinExistence type="inferred from homology"/>
<keyword evidence="12" id="KW-1185">Reference proteome</keyword>
<sequence length="393" mass="45192">MTNSKKELLNKFRDRGLSLYFHFPFCKSKCSYCDFYSLTGKADLKSEYIKALIAELDLSGRRFSSLYPEPSTIYFGGGTPSLFNPANFNLIIEKVKSNFGLKLDPEITLEINPADINSFEELKEFKQAGINRFSLGVQSLNDEELKLLDRRHDSKQAREVIKFLHELGVNFSVDLISSLPGQKSFDYLTSLKELVKYRPNHFSIYNLQLEEGTELFRAVANGELPEISEDVDAINYKNTERILKSAGYDHYEISSFALPGYQSAHNSSYWRFIPYLGLGPGAHSFIELNRIENLKDLDSYIKLNSKNQEAEHQIDELIIKELRSEFMFLGLRMEQGILKKEFYDLFGQKVDVFYGDKINKLEDKGLIKSTDRVIKLTDQGKLFANQVFLAFID</sequence>
<keyword evidence="6 9" id="KW-0408">Iron</keyword>
<evidence type="ECO:0000259" key="10">
    <source>
        <dbReference type="PROSITE" id="PS51918"/>
    </source>
</evidence>
<dbReference type="GO" id="GO:0005737">
    <property type="term" value="C:cytoplasm"/>
    <property type="evidence" value="ECO:0007669"/>
    <property type="project" value="UniProtKB-SubCell"/>
</dbReference>
<gene>
    <name evidence="11" type="primary">hemW</name>
    <name evidence="11" type="ORF">I0Q91_02840</name>
</gene>
<keyword evidence="9" id="KW-0963">Cytoplasm</keyword>
<reference evidence="11" key="1">
    <citation type="submission" date="2020-11" db="EMBL/GenBank/DDBJ databases">
        <title>Halonatronomonas betainensis gen. nov., sp. nov. a novel haloalkaliphilic representative of the family Halanaerobiacae capable of betaine degradation.</title>
        <authorList>
            <person name="Boltyanskaya Y."/>
            <person name="Kevbrin V."/>
            <person name="Detkova E."/>
            <person name="Grouzdev D.S."/>
            <person name="Koziaeva V."/>
            <person name="Zhilina T."/>
        </authorList>
    </citation>
    <scope>NUCLEOTIDE SEQUENCE</scope>
    <source>
        <strain evidence="11">Z-7014</strain>
    </source>
</reference>
<keyword evidence="9" id="KW-0004">4Fe-4S</keyword>
<dbReference type="GO" id="GO:0046872">
    <property type="term" value="F:metal ion binding"/>
    <property type="evidence" value="ECO:0007669"/>
    <property type="project" value="UniProtKB-UniRule"/>
</dbReference>
<keyword evidence="8 9" id="KW-0143">Chaperone</keyword>
<keyword evidence="7 9" id="KW-0411">Iron-sulfur</keyword>
<evidence type="ECO:0000313" key="11">
    <source>
        <dbReference type="EMBL" id="MBF8436006.1"/>
    </source>
</evidence>